<keyword evidence="1" id="KW-0472">Membrane</keyword>
<feature type="domain" description="Mce/MlaD" evidence="2">
    <location>
        <begin position="64"/>
        <end position="135"/>
    </location>
</feature>
<dbReference type="AlphaFoldDB" id="A0A848KH12"/>
<feature type="transmembrane region" description="Helical" evidence="1">
    <location>
        <begin position="37"/>
        <end position="58"/>
    </location>
</feature>
<gene>
    <name evidence="3" type="ORF">FGL95_21255</name>
</gene>
<dbReference type="Pfam" id="PF02470">
    <property type="entry name" value="MlaD"/>
    <property type="match status" value="1"/>
</dbReference>
<dbReference type="Proteomes" id="UP000535543">
    <property type="component" value="Unassembled WGS sequence"/>
</dbReference>
<dbReference type="PANTHER" id="PTHR33371">
    <property type="entry name" value="INTERMEMBRANE PHOSPHOLIPID TRANSPORT SYSTEM BINDING PROTEIN MLAD-RELATED"/>
    <property type="match status" value="1"/>
</dbReference>
<name>A0A848KH12_9NOCA</name>
<keyword evidence="1" id="KW-0812">Transmembrane</keyword>
<dbReference type="InterPro" id="IPR052336">
    <property type="entry name" value="MlaD_Phospholipid_Transporter"/>
</dbReference>
<dbReference type="PANTHER" id="PTHR33371:SF4">
    <property type="entry name" value="INTERMEMBRANE PHOSPHOLIPID TRANSPORT SYSTEM BINDING PROTEIN MLAD"/>
    <property type="match status" value="1"/>
</dbReference>
<dbReference type="InterPro" id="IPR003399">
    <property type="entry name" value="Mce/MlaD"/>
</dbReference>
<comment type="caution">
    <text evidence="3">The sequence shown here is derived from an EMBL/GenBank/DDBJ whole genome shotgun (WGS) entry which is preliminary data.</text>
</comment>
<sequence>MFSSTNRRPRCRPPPSAYPFPERCAETVERLLASRGFMSILGVIVTGAMVVIAYFIVFEPAKKTQSYCALMPDAVGLYTGNQVTMLGVAVGTVTDIEPQGEAVRVDFEVDADHPLRGKLSATTVSDTIVANRNLAVLGDGHASADWDPNMCITHTLTPKSMTRTLNALGELADELNGSDDPAEKARIVDGINAFDKATAGTGPRINELIQKLGGALDSPNAAIGHIGALVDALSSLSASVSTGWDDIRGMLTRFAVVLQQVNSEILAPVGPVVDDLRAIIPWLNDITTKFGGPILQVLDASVPLLHFIGANVGTIQEIIRMIPPVAGAFQRSTDPRSGKPALTYASPIVAIAQTNADQVCAAVNMVAPGRCASAANGLADVQLVPLVLAIAGAR</sequence>
<evidence type="ECO:0000256" key="1">
    <source>
        <dbReference type="SAM" id="Phobius"/>
    </source>
</evidence>
<dbReference type="EMBL" id="VCQU01000007">
    <property type="protein sequence ID" value="NMN97569.1"/>
    <property type="molecule type" value="Genomic_DNA"/>
</dbReference>
<accession>A0A848KH12</accession>
<proteinExistence type="predicted"/>
<keyword evidence="1" id="KW-1133">Transmembrane helix</keyword>
<evidence type="ECO:0000259" key="2">
    <source>
        <dbReference type="Pfam" id="PF02470"/>
    </source>
</evidence>
<protein>
    <submittedName>
        <fullName evidence="3">MCE family protein</fullName>
    </submittedName>
</protein>
<keyword evidence="4" id="KW-1185">Reference proteome</keyword>
<evidence type="ECO:0000313" key="4">
    <source>
        <dbReference type="Proteomes" id="UP000535543"/>
    </source>
</evidence>
<evidence type="ECO:0000313" key="3">
    <source>
        <dbReference type="EMBL" id="NMN97569.1"/>
    </source>
</evidence>
<organism evidence="3 4">
    <name type="scientific">Antrihabitans stalactiti</name>
    <dbReference type="NCBI Taxonomy" id="2584121"/>
    <lineage>
        <taxon>Bacteria</taxon>
        <taxon>Bacillati</taxon>
        <taxon>Actinomycetota</taxon>
        <taxon>Actinomycetes</taxon>
        <taxon>Mycobacteriales</taxon>
        <taxon>Nocardiaceae</taxon>
        <taxon>Antrihabitans</taxon>
    </lineage>
</organism>
<reference evidence="3 4" key="1">
    <citation type="submission" date="2019-05" db="EMBL/GenBank/DDBJ databases">
        <authorList>
            <person name="Lee S.D."/>
        </authorList>
    </citation>
    <scope>NUCLEOTIDE SEQUENCE [LARGE SCALE GENOMIC DNA]</scope>
    <source>
        <strain evidence="3 4">YC2-7</strain>
    </source>
</reference>
<reference evidence="3 4" key="2">
    <citation type="submission" date="2020-06" db="EMBL/GenBank/DDBJ databases">
        <title>Antribacter stalactiti gen. nov., sp. nov., a new member of the family Nacardiaceae isolated from a cave.</title>
        <authorList>
            <person name="Kim I.S."/>
        </authorList>
    </citation>
    <scope>NUCLEOTIDE SEQUENCE [LARGE SCALE GENOMIC DNA]</scope>
    <source>
        <strain evidence="3 4">YC2-7</strain>
    </source>
</reference>